<evidence type="ECO:0000313" key="3">
    <source>
        <dbReference type="Proteomes" id="UP000323129"/>
    </source>
</evidence>
<name>A0ABY3MQ22_AERVE</name>
<proteinExistence type="predicted"/>
<dbReference type="Pfam" id="PF24406">
    <property type="entry name" value="nSTAND_NTPase4"/>
    <property type="match status" value="1"/>
</dbReference>
<dbReference type="InterPro" id="IPR035897">
    <property type="entry name" value="Toll_tir_struct_dom_sf"/>
</dbReference>
<evidence type="ECO:0000259" key="1">
    <source>
        <dbReference type="PROSITE" id="PS50104"/>
    </source>
</evidence>
<dbReference type="PROSITE" id="PS50104">
    <property type="entry name" value="TIR"/>
    <property type="match status" value="1"/>
</dbReference>
<dbReference type="Pfam" id="PF13676">
    <property type="entry name" value="TIR_2"/>
    <property type="match status" value="1"/>
</dbReference>
<protein>
    <recommendedName>
        <fullName evidence="1">TIR domain-containing protein</fullName>
    </recommendedName>
</protein>
<accession>A0ABY3MQ22</accession>
<evidence type="ECO:0000313" key="2">
    <source>
        <dbReference type="EMBL" id="TYD47398.1"/>
    </source>
</evidence>
<dbReference type="RefSeq" id="WP_115544432.1">
    <property type="nucleotide sequence ID" value="NZ_JBLRFI010000002.1"/>
</dbReference>
<dbReference type="Gene3D" id="3.40.50.10140">
    <property type="entry name" value="Toll/interleukin-1 receptor homology (TIR) domain"/>
    <property type="match status" value="1"/>
</dbReference>
<gene>
    <name evidence="2" type="ORF">CJF24_04255</name>
</gene>
<dbReference type="InterPro" id="IPR000157">
    <property type="entry name" value="TIR_dom"/>
</dbReference>
<dbReference type="InterPro" id="IPR027417">
    <property type="entry name" value="P-loop_NTPase"/>
</dbReference>
<dbReference type="Proteomes" id="UP000323129">
    <property type="component" value="Unassembled WGS sequence"/>
</dbReference>
<organism evidence="2 3">
    <name type="scientific">Aeromonas veronii</name>
    <dbReference type="NCBI Taxonomy" id="654"/>
    <lineage>
        <taxon>Bacteria</taxon>
        <taxon>Pseudomonadati</taxon>
        <taxon>Pseudomonadota</taxon>
        <taxon>Gammaproteobacteria</taxon>
        <taxon>Aeromonadales</taxon>
        <taxon>Aeromonadaceae</taxon>
        <taxon>Aeromonas</taxon>
    </lineage>
</organism>
<dbReference type="SMART" id="SM00255">
    <property type="entry name" value="TIR"/>
    <property type="match status" value="1"/>
</dbReference>
<comment type="caution">
    <text evidence="2">The sequence shown here is derived from an EMBL/GenBank/DDBJ whole genome shotgun (WGS) entry which is preliminary data.</text>
</comment>
<feature type="domain" description="TIR" evidence="1">
    <location>
        <begin position="1"/>
        <end position="162"/>
    </location>
</feature>
<dbReference type="SUPFAM" id="SSF52200">
    <property type="entry name" value="Toll/Interleukin receptor TIR domain"/>
    <property type="match status" value="1"/>
</dbReference>
<reference evidence="2 3" key="1">
    <citation type="submission" date="2017-08" db="EMBL/GenBank/DDBJ databases">
        <title>Aeromonas veronii bv sobria strain NS22 whole genome sequencing.</title>
        <authorList>
            <person name="Katharios P."/>
            <person name="Ha V.Q."/>
            <person name="Smyrli M."/>
        </authorList>
    </citation>
    <scope>NUCLEOTIDE SEQUENCE [LARGE SCALE GENOMIC DNA]</scope>
    <source>
        <strain evidence="2 3">NS22</strain>
    </source>
</reference>
<keyword evidence="3" id="KW-1185">Reference proteome</keyword>
<dbReference type="SUPFAM" id="SSF52540">
    <property type="entry name" value="P-loop containing nucleoside triphosphate hydrolases"/>
    <property type="match status" value="1"/>
</dbReference>
<dbReference type="InterPro" id="IPR057123">
    <property type="entry name" value="STAND_NTPase4_dom"/>
</dbReference>
<sequence>MFRLFISYAHEDSSYKDELIKFLTPLVHNQQIKIWHDKEIKAGDVFDDVIINKLDESDIVIFLISQNFLTSNYCRNIEQQLALDKYQNDSLSLFRIVPIVVTPCTFNKSPLNKFNVPLNAKPISTCSDQNQAFVEIHDSIEDLICELSSLEDQYIEKSKVALAYTEKHKGEHPVKEAFLAQINDLGFTIQHSKKDHILLSDLYVNPEFKKLEREIENYDIFTPSEAKTSPEYLFKKKLLIIADEQSGKTTLAKVIFKKNIGSKLIPVIIKGEEFKSSSEPIDVVQKGFFEQYDHDVFPQGKILLIIDDISESQINERFKKILIKNINKNFDSVVIISDTKIRYQEQLMHEFGEYEKYEIIPLSYKKRTELVEKWSSIGFEESGNISEQQQINDGLQHSIEAILMKNIVPSKPIFILMILQILETNTPNNFALTSYGHCYHSLIVDAFKRANIRLDQLNDYFNYLSELAYFIYESGNSKIDEARLDEFKTWYSDNYIIKSHDEVFGKLERSRLIQLQYGACRFQYKYIFYFFVAKKISELESVENEIDRICDLIHTEKHANILIFITHHTKDKKIIERIVSKLSAIFDGRSPAKLDKEEVKFLNEVADLIPQMVLDNSKDVEAERNKIIEREDAQEKEQYISDSYAADDEEEEEDVDAINSDLIDVNRSCKAVEILGQIIRNRKGSMTKDQLDTLGSEAFSVGLRFLDYYFSITRTLKDELIEEIHRLIEKKKNWSKERITKEAKLYYWHFSYIMSLNVIRKIALSVGHKDLVDFYHNVSDKMDSEVSQIIDINIELEFRKTIPKDKILKLWGQLKDNLITRRLLQEILIQHLHLHYVKHDDKHWISSTLEIPTKDQNSIQRKRHVLNNASTHLIKR</sequence>
<dbReference type="EMBL" id="NQMC01000008">
    <property type="protein sequence ID" value="TYD47398.1"/>
    <property type="molecule type" value="Genomic_DNA"/>
</dbReference>